<organism evidence="2 3">
    <name type="scientific">Streptomyces chryseus</name>
    <dbReference type="NCBI Taxonomy" id="68186"/>
    <lineage>
        <taxon>Bacteria</taxon>
        <taxon>Bacillati</taxon>
        <taxon>Actinomycetota</taxon>
        <taxon>Actinomycetes</taxon>
        <taxon>Kitasatosporales</taxon>
        <taxon>Streptomycetaceae</taxon>
        <taxon>Streptomyces</taxon>
    </lineage>
</organism>
<evidence type="ECO:0000313" key="3">
    <source>
        <dbReference type="Proteomes" id="UP000599437"/>
    </source>
</evidence>
<evidence type="ECO:0000256" key="1">
    <source>
        <dbReference type="SAM" id="MobiDB-lite"/>
    </source>
</evidence>
<name>A0ABQ3DPU1_9ACTN</name>
<dbReference type="EMBL" id="BMVO01000009">
    <property type="protein sequence ID" value="GHB07767.1"/>
    <property type="molecule type" value="Genomic_DNA"/>
</dbReference>
<proteinExistence type="predicted"/>
<protein>
    <submittedName>
        <fullName evidence="2">Uncharacterized protein</fullName>
    </submittedName>
</protein>
<accession>A0ABQ3DPU1</accession>
<comment type="caution">
    <text evidence="2">The sequence shown here is derived from an EMBL/GenBank/DDBJ whole genome shotgun (WGS) entry which is preliminary data.</text>
</comment>
<reference evidence="3" key="1">
    <citation type="journal article" date="2019" name="Int. J. Syst. Evol. Microbiol.">
        <title>The Global Catalogue of Microorganisms (GCM) 10K type strain sequencing project: providing services to taxonomists for standard genome sequencing and annotation.</title>
        <authorList>
            <consortium name="The Broad Institute Genomics Platform"/>
            <consortium name="The Broad Institute Genome Sequencing Center for Infectious Disease"/>
            <person name="Wu L."/>
            <person name="Ma J."/>
        </authorList>
    </citation>
    <scope>NUCLEOTIDE SEQUENCE [LARGE SCALE GENOMIC DNA]</scope>
    <source>
        <strain evidence="3">JCM 4737</strain>
    </source>
</reference>
<sequence>MPDEDLARLREAHLAAGTDEEGSARGLFEGLHLLTDGGLGAAEFARGGGEGAGGGDCAQDAEMTGFDHTPSISDAWM</sequence>
<feature type="region of interest" description="Disordered" evidence="1">
    <location>
        <begin position="46"/>
        <end position="77"/>
    </location>
</feature>
<keyword evidence="3" id="KW-1185">Reference proteome</keyword>
<feature type="compositionally biased region" description="Gly residues" evidence="1">
    <location>
        <begin position="46"/>
        <end position="56"/>
    </location>
</feature>
<gene>
    <name evidence="2" type="ORF">GCM10010346_33840</name>
</gene>
<dbReference type="Proteomes" id="UP000599437">
    <property type="component" value="Unassembled WGS sequence"/>
</dbReference>
<evidence type="ECO:0000313" key="2">
    <source>
        <dbReference type="EMBL" id="GHB07767.1"/>
    </source>
</evidence>